<comment type="caution">
    <text evidence="1">The sequence shown here is derived from an EMBL/GenBank/DDBJ whole genome shotgun (WGS) entry which is preliminary data.</text>
</comment>
<gene>
    <name evidence="1" type="ORF">K9V48_12400</name>
</gene>
<accession>A0ABS7URU4</accession>
<proteinExistence type="predicted"/>
<evidence type="ECO:0000313" key="1">
    <source>
        <dbReference type="EMBL" id="MBZ5751027.1"/>
    </source>
</evidence>
<dbReference type="RefSeq" id="WP_224139304.1">
    <property type="nucleotide sequence ID" value="NZ_JAIQUM010000025.1"/>
</dbReference>
<sequence length="104" mass="12052">MNSKELEQRIIQNYQKDEQMMILIFAQWCVNRSLNPQDIYLKAYPDQANNYALKQAIELTVPKEESEEIPDTTLLNVLSLYGNEDLAFVVTEEMNKNKKKGIPG</sequence>
<evidence type="ECO:0000313" key="2">
    <source>
        <dbReference type="Proteomes" id="UP001165287"/>
    </source>
</evidence>
<evidence type="ECO:0008006" key="3">
    <source>
        <dbReference type="Google" id="ProtNLM"/>
    </source>
</evidence>
<organism evidence="1 2">
    <name type="scientific">Metabacillus rhizolycopersici</name>
    <dbReference type="NCBI Taxonomy" id="2875709"/>
    <lineage>
        <taxon>Bacteria</taxon>
        <taxon>Bacillati</taxon>
        <taxon>Bacillota</taxon>
        <taxon>Bacilli</taxon>
        <taxon>Bacillales</taxon>
        <taxon>Bacillaceae</taxon>
        <taxon>Metabacillus</taxon>
    </lineage>
</organism>
<dbReference type="Proteomes" id="UP001165287">
    <property type="component" value="Unassembled WGS sequence"/>
</dbReference>
<protein>
    <recommendedName>
        <fullName evidence="3">YxiS</fullName>
    </recommendedName>
</protein>
<name>A0ABS7URU4_9BACI</name>
<keyword evidence="2" id="KW-1185">Reference proteome</keyword>
<dbReference type="EMBL" id="JAIQUM010000025">
    <property type="protein sequence ID" value="MBZ5751027.1"/>
    <property type="molecule type" value="Genomic_DNA"/>
</dbReference>
<reference evidence="1" key="1">
    <citation type="submission" date="2024-05" db="EMBL/GenBank/DDBJ databases">
        <title>Metabacillus sp. nov., isolated from the rhizosphere soil of tomato plants.</title>
        <authorList>
            <person name="Ma R."/>
        </authorList>
    </citation>
    <scope>NUCLEOTIDE SEQUENCE</scope>
    <source>
        <strain evidence="1">DBTR6</strain>
    </source>
</reference>